<keyword evidence="13" id="KW-1185">Reference proteome</keyword>
<sequence>MNVRKNMPVKRGLLTICVALGAAATPLWAQDAEQTASQEMMANTATQLGLPANFMLFGQHDPNIRKPTAIVNGEIITQTDVDHRLNLFLAANGAAQISDAERQRLRMQVVRNLIDEMLQIQEARANDIQIPQADINQTYASVAQRSEATPTEFAEFLQTQGSSEQTMKRQIEGELAWRRLLSRYVNPTVGVSDREVQEIVRNLEATRGQTEYRVAEIYLSARPDNEEQVLQGARQILEQISAGGSFQAYARQFSEASTAAVGGDLGWVQPAQLPPELASVVAQMPVNGISQPIPVPGGFSIIALVDRRQVLVANPRDAILSLKQITITFPAGTDRTVAEPRVTALAERTQGGGGCGVADQIAADLGGEIVQNDGIRLGDLPEVLQGTMIDLQVGQATPPFGSLEEGVRVLVLCGRDDPQQTAEPDADVIMARLEQQRADRRARRYLRDLRRDAVIEYR</sequence>
<dbReference type="InterPro" id="IPR046357">
    <property type="entry name" value="PPIase_dom_sf"/>
</dbReference>
<reference evidence="12 13" key="1">
    <citation type="submission" date="2020-08" db="EMBL/GenBank/DDBJ databases">
        <title>Draft genome sequence of Parasphingopyxis sp. GrpM-11.</title>
        <authorList>
            <person name="Oh J."/>
            <person name="Roh D.-H."/>
        </authorList>
    </citation>
    <scope>NUCLEOTIDE SEQUENCE [LARGE SCALE GENOMIC DNA]</scope>
    <source>
        <strain evidence="12 13">GrpM-11</strain>
    </source>
</reference>
<evidence type="ECO:0000256" key="1">
    <source>
        <dbReference type="ARBA" id="ARBA00018370"/>
    </source>
</evidence>
<dbReference type="GO" id="GO:0003755">
    <property type="term" value="F:peptidyl-prolyl cis-trans isomerase activity"/>
    <property type="evidence" value="ECO:0007669"/>
    <property type="project" value="UniProtKB-KW"/>
</dbReference>
<feature type="signal peptide" evidence="10">
    <location>
        <begin position="1"/>
        <end position="29"/>
    </location>
</feature>
<keyword evidence="6 9" id="KW-0413">Isomerase</keyword>
<evidence type="ECO:0000259" key="11">
    <source>
        <dbReference type="PROSITE" id="PS50198"/>
    </source>
</evidence>
<dbReference type="PANTHER" id="PTHR47637">
    <property type="entry name" value="CHAPERONE SURA"/>
    <property type="match status" value="1"/>
</dbReference>
<protein>
    <recommendedName>
        <fullName evidence="1">Parvulin-like PPIase</fullName>
    </recommendedName>
    <alternativeName>
        <fullName evidence="7">Peptidyl-prolyl cis-trans isomerase plp</fullName>
    </alternativeName>
    <alternativeName>
        <fullName evidence="8">Rotamase plp</fullName>
    </alternativeName>
</protein>
<evidence type="ECO:0000256" key="6">
    <source>
        <dbReference type="ARBA" id="ARBA00023235"/>
    </source>
</evidence>
<dbReference type="AlphaFoldDB" id="A0A842HZP2"/>
<evidence type="ECO:0000313" key="13">
    <source>
        <dbReference type="Proteomes" id="UP000564378"/>
    </source>
</evidence>
<accession>A0A842HZP2</accession>
<dbReference type="Pfam" id="PF00639">
    <property type="entry name" value="Rotamase"/>
    <property type="match status" value="1"/>
</dbReference>
<feature type="domain" description="PpiC" evidence="11">
    <location>
        <begin position="209"/>
        <end position="306"/>
    </location>
</feature>
<evidence type="ECO:0000256" key="10">
    <source>
        <dbReference type="SAM" id="SignalP"/>
    </source>
</evidence>
<evidence type="ECO:0000256" key="2">
    <source>
        <dbReference type="ARBA" id="ARBA00022729"/>
    </source>
</evidence>
<evidence type="ECO:0000256" key="9">
    <source>
        <dbReference type="PROSITE-ProRule" id="PRU00278"/>
    </source>
</evidence>
<dbReference type="InterPro" id="IPR000297">
    <property type="entry name" value="PPIase_PpiC"/>
</dbReference>
<dbReference type="Gene3D" id="1.10.4030.10">
    <property type="entry name" value="Porin chaperone SurA, peptide-binding domain"/>
    <property type="match status" value="1"/>
</dbReference>
<dbReference type="InterPro" id="IPR027304">
    <property type="entry name" value="Trigger_fact/SurA_dom_sf"/>
</dbReference>
<dbReference type="Pfam" id="PF09312">
    <property type="entry name" value="SurA_N"/>
    <property type="match status" value="1"/>
</dbReference>
<dbReference type="SUPFAM" id="SSF54534">
    <property type="entry name" value="FKBP-like"/>
    <property type="match status" value="1"/>
</dbReference>
<evidence type="ECO:0000256" key="8">
    <source>
        <dbReference type="ARBA" id="ARBA00031484"/>
    </source>
</evidence>
<evidence type="ECO:0000313" key="12">
    <source>
        <dbReference type="EMBL" id="MBC2777893.1"/>
    </source>
</evidence>
<dbReference type="Proteomes" id="UP000564378">
    <property type="component" value="Unassembled WGS sequence"/>
</dbReference>
<dbReference type="InterPro" id="IPR050280">
    <property type="entry name" value="OMP_Chaperone_SurA"/>
</dbReference>
<keyword evidence="3" id="KW-0574">Periplasm</keyword>
<dbReference type="Gene3D" id="3.10.50.40">
    <property type="match status" value="1"/>
</dbReference>
<evidence type="ECO:0000256" key="3">
    <source>
        <dbReference type="ARBA" id="ARBA00022764"/>
    </source>
</evidence>
<keyword evidence="4 9" id="KW-0697">Rotamase</keyword>
<evidence type="ECO:0000256" key="7">
    <source>
        <dbReference type="ARBA" id="ARBA00030642"/>
    </source>
</evidence>
<proteinExistence type="predicted"/>
<keyword evidence="5" id="KW-0143">Chaperone</keyword>
<dbReference type="InterPro" id="IPR015391">
    <property type="entry name" value="SurA_N"/>
</dbReference>
<dbReference type="EMBL" id="JACJVJ010000002">
    <property type="protein sequence ID" value="MBC2777893.1"/>
    <property type="molecule type" value="Genomic_DNA"/>
</dbReference>
<dbReference type="PANTHER" id="PTHR47637:SF1">
    <property type="entry name" value="CHAPERONE SURA"/>
    <property type="match status" value="1"/>
</dbReference>
<name>A0A842HZP2_9SPHN</name>
<dbReference type="SUPFAM" id="SSF109998">
    <property type="entry name" value="Triger factor/SurA peptide-binding domain-like"/>
    <property type="match status" value="1"/>
</dbReference>
<evidence type="ECO:0000256" key="4">
    <source>
        <dbReference type="ARBA" id="ARBA00023110"/>
    </source>
</evidence>
<feature type="chain" id="PRO_5032879656" description="Parvulin-like PPIase" evidence="10">
    <location>
        <begin position="30"/>
        <end position="458"/>
    </location>
</feature>
<organism evidence="12 13">
    <name type="scientific">Parasphingopyxis marina</name>
    <dbReference type="NCBI Taxonomy" id="2761622"/>
    <lineage>
        <taxon>Bacteria</taxon>
        <taxon>Pseudomonadati</taxon>
        <taxon>Pseudomonadota</taxon>
        <taxon>Alphaproteobacteria</taxon>
        <taxon>Sphingomonadales</taxon>
        <taxon>Sphingomonadaceae</taxon>
        <taxon>Parasphingopyxis</taxon>
    </lineage>
</organism>
<evidence type="ECO:0000256" key="5">
    <source>
        <dbReference type="ARBA" id="ARBA00023186"/>
    </source>
</evidence>
<keyword evidence="2 10" id="KW-0732">Signal</keyword>
<gene>
    <name evidence="12" type="ORF">H6P80_09690</name>
</gene>
<comment type="caution">
    <text evidence="12">The sequence shown here is derived from an EMBL/GenBank/DDBJ whole genome shotgun (WGS) entry which is preliminary data.</text>
</comment>
<dbReference type="PROSITE" id="PS50198">
    <property type="entry name" value="PPIC_PPIASE_2"/>
    <property type="match status" value="1"/>
</dbReference>